<dbReference type="AlphaFoldDB" id="A0A6G1GWR3"/>
<proteinExistence type="predicted"/>
<feature type="region of interest" description="Disordered" evidence="1">
    <location>
        <begin position="24"/>
        <end position="85"/>
    </location>
</feature>
<protein>
    <submittedName>
        <fullName evidence="2">Uncharacterized protein</fullName>
    </submittedName>
</protein>
<gene>
    <name evidence="2" type="ORF">K402DRAFT_422025</name>
</gene>
<dbReference type="OrthoDB" id="185373at2759"/>
<dbReference type="Proteomes" id="UP000800041">
    <property type="component" value="Unassembled WGS sequence"/>
</dbReference>
<name>A0A6G1GWR3_9PEZI</name>
<evidence type="ECO:0000256" key="1">
    <source>
        <dbReference type="SAM" id="MobiDB-lite"/>
    </source>
</evidence>
<accession>A0A6G1GWR3</accession>
<sequence length="736" mass="81985">MGLMLGGADLGRMKIGNTKLWKEQAETNTQDEDQKKACGTTGTETFRQNEHTRSASWNGKSQRGLGNGSWRDESQYPQDGARNHEDVPQQLSEFRQALITGNFKSVAALYPKLASTSLLETRDVFFIAQCLHTTYRTNTRRKPEWLPALIDFGNKLSSDIRLQIVPGGPDASLHLLSFFKEADQYDSGAKYWSWLENQDESQVTSVVYGAGIEFWARHSKTLPELEGMYADGLARFPGTFAEYHLSPQAIIPDRRRQTEIPGLAMTLLQGIMTARVFHGDWRNAYLAMDTALRLFPGKAPDRFFALIVHERPVLEAYQAFMMACRSGVVVQPVVLTVLLDKLLEKRGVPQNIKLMSVNAALMAALAYIGAEGRLNGQHLSSIISGFKILIQLKQSSASDENAPISSDHNVTLCAMARRLMLMGLQSGQIPLTVSVFNSLLSLATDAEQSGLIKLTEQDMSNVGVVPNAVFYRIMVAASAIEKDPVFLKQAWTNLLENAERTGKSLERNDFLALASAWNEADSDSAFVQDLMGNLDSHALAEISKHGGIRLGKLEARKRRRAAGESLPPVDLTETKEIVGLIERVLKSDAPWDFIKNPIPTAFGAPFTRTSPNQDTLRTLYDEFTTDPKQPQPEDPRPPELSPTGIPLHDLRFLNWIDINHLMAQAKEHERRKVDAVERAIANKEPVRMRPFTLAESIPVDPIEDEAEATDEERAAKRDALKQEIIELRGYKPPASL</sequence>
<keyword evidence="3" id="KW-1185">Reference proteome</keyword>
<organism evidence="2 3">
    <name type="scientific">Aulographum hederae CBS 113979</name>
    <dbReference type="NCBI Taxonomy" id="1176131"/>
    <lineage>
        <taxon>Eukaryota</taxon>
        <taxon>Fungi</taxon>
        <taxon>Dikarya</taxon>
        <taxon>Ascomycota</taxon>
        <taxon>Pezizomycotina</taxon>
        <taxon>Dothideomycetes</taxon>
        <taxon>Pleosporomycetidae</taxon>
        <taxon>Aulographales</taxon>
        <taxon>Aulographaceae</taxon>
    </lineage>
</organism>
<feature type="region of interest" description="Disordered" evidence="1">
    <location>
        <begin position="623"/>
        <end position="644"/>
    </location>
</feature>
<dbReference type="EMBL" id="ML977162">
    <property type="protein sequence ID" value="KAF1985393.1"/>
    <property type="molecule type" value="Genomic_DNA"/>
</dbReference>
<evidence type="ECO:0000313" key="2">
    <source>
        <dbReference type="EMBL" id="KAF1985393.1"/>
    </source>
</evidence>
<evidence type="ECO:0000313" key="3">
    <source>
        <dbReference type="Proteomes" id="UP000800041"/>
    </source>
</evidence>
<reference evidence="2" key="1">
    <citation type="journal article" date="2020" name="Stud. Mycol.">
        <title>101 Dothideomycetes genomes: a test case for predicting lifestyles and emergence of pathogens.</title>
        <authorList>
            <person name="Haridas S."/>
            <person name="Albert R."/>
            <person name="Binder M."/>
            <person name="Bloem J."/>
            <person name="Labutti K."/>
            <person name="Salamov A."/>
            <person name="Andreopoulos B."/>
            <person name="Baker S."/>
            <person name="Barry K."/>
            <person name="Bills G."/>
            <person name="Bluhm B."/>
            <person name="Cannon C."/>
            <person name="Castanera R."/>
            <person name="Culley D."/>
            <person name="Daum C."/>
            <person name="Ezra D."/>
            <person name="Gonzalez J."/>
            <person name="Henrissat B."/>
            <person name="Kuo A."/>
            <person name="Liang C."/>
            <person name="Lipzen A."/>
            <person name="Lutzoni F."/>
            <person name="Magnuson J."/>
            <person name="Mondo S."/>
            <person name="Nolan M."/>
            <person name="Ohm R."/>
            <person name="Pangilinan J."/>
            <person name="Park H.-J."/>
            <person name="Ramirez L."/>
            <person name="Alfaro M."/>
            <person name="Sun H."/>
            <person name="Tritt A."/>
            <person name="Yoshinaga Y."/>
            <person name="Zwiers L.-H."/>
            <person name="Turgeon B."/>
            <person name="Goodwin S."/>
            <person name="Spatafora J."/>
            <person name="Crous P."/>
            <person name="Grigoriev I."/>
        </authorList>
    </citation>
    <scope>NUCLEOTIDE SEQUENCE</scope>
    <source>
        <strain evidence="2">CBS 113979</strain>
    </source>
</reference>